<reference evidence="13" key="1">
    <citation type="journal article" date="2015" name="Nature">
        <title>Complex archaea that bridge the gap between prokaryotes and eukaryotes.</title>
        <authorList>
            <person name="Spang A."/>
            <person name="Saw J.H."/>
            <person name="Jorgensen S.L."/>
            <person name="Zaremba-Niedzwiedzka K."/>
            <person name="Martijn J."/>
            <person name="Lind A.E."/>
            <person name="van Eijk R."/>
            <person name="Schleper C."/>
            <person name="Guy L."/>
            <person name="Ettema T.J."/>
        </authorList>
    </citation>
    <scope>NUCLEOTIDE SEQUENCE</scope>
</reference>
<proteinExistence type="inferred from homology"/>
<keyword evidence="6" id="KW-0238">DNA-binding</keyword>
<keyword evidence="7" id="KW-0413">Isomerase</keyword>
<feature type="domain" description="UvrD-like helicase ATP-binding" evidence="11">
    <location>
        <begin position="470"/>
        <end position="747"/>
    </location>
</feature>
<dbReference type="EC" id="5.6.2.4" evidence="9"/>
<evidence type="ECO:0000256" key="2">
    <source>
        <dbReference type="ARBA" id="ARBA00022741"/>
    </source>
</evidence>
<dbReference type="InterPro" id="IPR014017">
    <property type="entry name" value="DNA_helicase_UvrD-like_C"/>
</dbReference>
<protein>
    <recommendedName>
        <fullName evidence="9">DNA 3'-5' helicase</fullName>
        <ecNumber evidence="9">5.6.2.4</ecNumber>
    </recommendedName>
</protein>
<feature type="domain" description="UvrD-like helicase C-terminal" evidence="12">
    <location>
        <begin position="748"/>
        <end position="1024"/>
    </location>
</feature>
<dbReference type="GO" id="GO:0003677">
    <property type="term" value="F:DNA binding"/>
    <property type="evidence" value="ECO:0007669"/>
    <property type="project" value="UniProtKB-KW"/>
</dbReference>
<dbReference type="CDD" id="cd18807">
    <property type="entry name" value="SF1_C_UvrD"/>
    <property type="match status" value="1"/>
</dbReference>
<dbReference type="Gene3D" id="1.10.10.160">
    <property type="match status" value="1"/>
</dbReference>
<gene>
    <name evidence="13" type="ORF">LCGC14_1345420</name>
</gene>
<evidence type="ECO:0000256" key="5">
    <source>
        <dbReference type="ARBA" id="ARBA00022840"/>
    </source>
</evidence>
<name>A0A0F9KYP4_9ZZZZ</name>
<dbReference type="InterPro" id="IPR000212">
    <property type="entry name" value="DNA_helicase_UvrD/REP"/>
</dbReference>
<dbReference type="PANTHER" id="PTHR11070">
    <property type="entry name" value="UVRD / RECB / PCRA DNA HELICASE FAMILY MEMBER"/>
    <property type="match status" value="1"/>
</dbReference>
<dbReference type="PROSITE" id="PS51217">
    <property type="entry name" value="UVRD_HELICASE_CTER"/>
    <property type="match status" value="1"/>
</dbReference>
<keyword evidence="2" id="KW-0547">Nucleotide-binding</keyword>
<evidence type="ECO:0000256" key="9">
    <source>
        <dbReference type="ARBA" id="ARBA00034808"/>
    </source>
</evidence>
<comment type="catalytic activity">
    <reaction evidence="10">
        <text>ATP + H2O = ADP + phosphate + H(+)</text>
        <dbReference type="Rhea" id="RHEA:13065"/>
        <dbReference type="ChEBI" id="CHEBI:15377"/>
        <dbReference type="ChEBI" id="CHEBI:15378"/>
        <dbReference type="ChEBI" id="CHEBI:30616"/>
        <dbReference type="ChEBI" id="CHEBI:43474"/>
        <dbReference type="ChEBI" id="CHEBI:456216"/>
        <dbReference type="EC" id="5.6.2.4"/>
    </reaction>
</comment>
<dbReference type="Gene3D" id="3.40.50.300">
    <property type="entry name" value="P-loop containing nucleotide triphosphate hydrolases"/>
    <property type="match status" value="2"/>
</dbReference>
<dbReference type="InterPro" id="IPR016195">
    <property type="entry name" value="Pol/histidinol_Pase-like"/>
</dbReference>
<dbReference type="GO" id="GO:0016787">
    <property type="term" value="F:hydrolase activity"/>
    <property type="evidence" value="ECO:0007669"/>
    <property type="project" value="UniProtKB-KW"/>
</dbReference>
<dbReference type="GO" id="GO:0005524">
    <property type="term" value="F:ATP binding"/>
    <property type="evidence" value="ECO:0007669"/>
    <property type="project" value="UniProtKB-KW"/>
</dbReference>
<evidence type="ECO:0000259" key="12">
    <source>
        <dbReference type="PROSITE" id="PS51217"/>
    </source>
</evidence>
<dbReference type="InterPro" id="IPR014016">
    <property type="entry name" value="UvrD-like_ATP-bd"/>
</dbReference>
<dbReference type="InterPro" id="IPR013986">
    <property type="entry name" value="DExx_box_DNA_helicase_dom_sf"/>
</dbReference>
<dbReference type="Gene3D" id="3.20.20.140">
    <property type="entry name" value="Metal-dependent hydrolases"/>
    <property type="match status" value="1"/>
</dbReference>
<evidence type="ECO:0000259" key="11">
    <source>
        <dbReference type="PROSITE" id="PS51198"/>
    </source>
</evidence>
<dbReference type="EMBL" id="LAZR01008272">
    <property type="protein sequence ID" value="KKM79886.1"/>
    <property type="molecule type" value="Genomic_DNA"/>
</dbReference>
<dbReference type="AlphaFoldDB" id="A0A0F9KYP4"/>
<evidence type="ECO:0000256" key="4">
    <source>
        <dbReference type="ARBA" id="ARBA00022806"/>
    </source>
</evidence>
<accession>A0A0F9KYP4</accession>
<dbReference type="PROSITE" id="PS51198">
    <property type="entry name" value="UVRD_HELICASE_ATP_BIND"/>
    <property type="match status" value="1"/>
</dbReference>
<dbReference type="InterPro" id="IPR027417">
    <property type="entry name" value="P-loop_NTPase"/>
</dbReference>
<evidence type="ECO:0000256" key="1">
    <source>
        <dbReference type="ARBA" id="ARBA00009922"/>
    </source>
</evidence>
<keyword evidence="4" id="KW-0347">Helicase</keyword>
<evidence type="ECO:0000256" key="8">
    <source>
        <dbReference type="ARBA" id="ARBA00034617"/>
    </source>
</evidence>
<comment type="catalytic activity">
    <reaction evidence="8">
        <text>Couples ATP hydrolysis with the unwinding of duplex DNA by translocating in the 3'-5' direction.</text>
        <dbReference type="EC" id="5.6.2.4"/>
    </reaction>
</comment>
<dbReference type="PANTHER" id="PTHR11070:SF2">
    <property type="entry name" value="ATP-DEPENDENT DNA HELICASE SRS2"/>
    <property type="match status" value="1"/>
</dbReference>
<dbReference type="Pfam" id="PF00580">
    <property type="entry name" value="UvrD-helicase"/>
    <property type="match status" value="1"/>
</dbReference>
<dbReference type="SUPFAM" id="SSF52540">
    <property type="entry name" value="P-loop containing nucleoside triphosphate hydrolases"/>
    <property type="match status" value="1"/>
</dbReference>
<organism evidence="13">
    <name type="scientific">marine sediment metagenome</name>
    <dbReference type="NCBI Taxonomy" id="412755"/>
    <lineage>
        <taxon>unclassified sequences</taxon>
        <taxon>metagenomes</taxon>
        <taxon>ecological metagenomes</taxon>
    </lineage>
</organism>
<keyword evidence="3" id="KW-0378">Hydrolase</keyword>
<keyword evidence="5" id="KW-0067">ATP-binding</keyword>
<dbReference type="SUPFAM" id="SSF89550">
    <property type="entry name" value="PHP domain-like"/>
    <property type="match status" value="1"/>
</dbReference>
<dbReference type="CDD" id="cd19067">
    <property type="entry name" value="PfuEndoQ-like"/>
    <property type="match status" value="1"/>
</dbReference>
<evidence type="ECO:0000256" key="3">
    <source>
        <dbReference type="ARBA" id="ARBA00022801"/>
    </source>
</evidence>
<evidence type="ECO:0000256" key="10">
    <source>
        <dbReference type="ARBA" id="ARBA00048988"/>
    </source>
</evidence>
<dbReference type="Pfam" id="PF13361">
    <property type="entry name" value="UvrD_C"/>
    <property type="match status" value="2"/>
</dbReference>
<dbReference type="GO" id="GO:0043138">
    <property type="term" value="F:3'-5' DNA helicase activity"/>
    <property type="evidence" value="ECO:0007669"/>
    <property type="project" value="UniProtKB-EC"/>
</dbReference>
<dbReference type="CDD" id="cd17932">
    <property type="entry name" value="DEXQc_UvrD"/>
    <property type="match status" value="1"/>
</dbReference>
<evidence type="ECO:0000256" key="7">
    <source>
        <dbReference type="ARBA" id="ARBA00023235"/>
    </source>
</evidence>
<dbReference type="Gene3D" id="1.10.486.10">
    <property type="entry name" value="PCRA, domain 4"/>
    <property type="match status" value="1"/>
</dbReference>
<sequence length="1124" mass="126173">MSFIADFHIHSPYSRATSKNLCFETLYQWATLKGVSLIGTGDFTHPAWLAEIKEKLIPDSKGLFKLRDENIPSLNIKLPGENLTPIRFMLTCEISNIYKYKGKTRKVHNLICMPDFDSATRFANKLNLIGNIRSDGRPILGLDSRDLLEILLETSEEAVLVPAHIWTPWFSVLGSKSGFDSIEECYRDLSEHIFALETGLSSDPAMNWTVSKLDGYTLISNSDAHSAPRIGREANLFDCEMSYNAIMNALRDGSEKGFLGTLEFFPQEGKYHFDGHRKCDVCLSPEQSKRYNGICPSCGKPLTLGVMYRVVELADYAMGREPTAALSYKSIVSLDKIVAEIMGSGSASKKVQREYHRLLGSLGAELSILVALPFDTIGKHASSILVEAIRRVRNGKVHASPGFDGQYGNIQLFTDKERNDYSGQTTFFPLQKKEEDNTLVKKEMKVSFIQRPDAPKLDFEITKEKHQQSERLNEAQKEAIESPFGPLLVIAGTGTGKTRTLVERIIWLINEKSVLPRTILAVTFSNRAAREMAGRIEAVLAREGVQERPEITTFHKLGLKIVIENHSEFELKEQPVVLSENDIAYVFSRIAKQTKDSGNISDFSCLEKRIIDFIEKSGDCIAVPEDIYKQIDDVFGHYTDYKRKHGLIDFIDLLVLPLSLLTNNQEILAQYRQQWQHIFVDEYQDVNALQYRLLRLLAPAGKDLFVIGDPDQAIYGFRGADVGYFTRFKDDYPDAHMVKLTRSYRSTNTILKASGHMISCSALANKQELWSGISGSPHIDVSRLPTESSQAENVLKTIEELIGGSSYFAVDTGRSGDGNASDISFGDIAVLYRVHSVGDSIVKALGRSGIPTQRTARTSILDNKGVKAALACIKLIAEPQNVFNAENLFYIGIPGLSKHSAARLVNTLPSELSGNENIFDWLKRWGRLSHTESQAIRHFEMNIQSVVAALRCKDLPKALEHAALAMGTEKEELQQPHWSPLIQGAAFYTDLSEFLTTISLGKDADFYDPRVEGVTLMTLHASKGLEWKVVFIVGCEEGLIPYNEYNKKADLNEERRLFYVGMTRAKQSLFISYAESRRIKGRRVKRYPSPFLADIPSNIKNIKAPFFSRKARKKVNGLQLELFK</sequence>
<evidence type="ECO:0000313" key="13">
    <source>
        <dbReference type="EMBL" id="KKM79886.1"/>
    </source>
</evidence>
<dbReference type="GO" id="GO:0000725">
    <property type="term" value="P:recombinational repair"/>
    <property type="evidence" value="ECO:0007669"/>
    <property type="project" value="TreeGrafter"/>
</dbReference>
<comment type="similarity">
    <text evidence="1">Belongs to the helicase family. UvrD subfamily.</text>
</comment>
<comment type="caution">
    <text evidence="13">The sequence shown here is derived from an EMBL/GenBank/DDBJ whole genome shotgun (WGS) entry which is preliminary data.</text>
</comment>
<evidence type="ECO:0000256" key="6">
    <source>
        <dbReference type="ARBA" id="ARBA00023125"/>
    </source>
</evidence>